<dbReference type="AlphaFoldDB" id="A0A0G2H911"/>
<dbReference type="EMBL" id="LCWF01000049">
    <property type="protein sequence ID" value="KKY25110.1"/>
    <property type="molecule type" value="Genomic_DNA"/>
</dbReference>
<name>A0A0G2H911_PHACM</name>
<evidence type="ECO:0000259" key="1">
    <source>
        <dbReference type="Pfam" id="PF06985"/>
    </source>
</evidence>
<dbReference type="InterPro" id="IPR010730">
    <property type="entry name" value="HET"/>
</dbReference>
<evidence type="ECO:0000313" key="3">
    <source>
        <dbReference type="Proteomes" id="UP000053317"/>
    </source>
</evidence>
<organism evidence="2 3">
    <name type="scientific">Phaeomoniella chlamydospora</name>
    <name type="common">Phaeoacremonium chlamydosporum</name>
    <dbReference type="NCBI Taxonomy" id="158046"/>
    <lineage>
        <taxon>Eukaryota</taxon>
        <taxon>Fungi</taxon>
        <taxon>Dikarya</taxon>
        <taxon>Ascomycota</taxon>
        <taxon>Pezizomycotina</taxon>
        <taxon>Eurotiomycetes</taxon>
        <taxon>Chaetothyriomycetidae</taxon>
        <taxon>Phaeomoniellales</taxon>
        <taxon>Phaeomoniellaceae</taxon>
        <taxon>Phaeomoniella</taxon>
    </lineage>
</organism>
<sequence>MPYVCLSYTWGHPEATDTPMPDPPMQPIIIDGLELLIGQNLHDALIAIRSLMAGEPEPVPDKYLWIDAVCINQADTREKNHQVSMMHWIYKAAKRVVVWLGPQKPVITRRVNILLRRCASLSQTVVNEALSSVVDPNMWYTDLISLLERNIDQRYHDAGLPPRSYEYWKDLASILEREWWTRVWTFQEFFLCKNSQFLFGTRFLEKSEFAITICNLARWDFGNWLKSRLGPIKGVLPCDGMAQRVHETQRALFHLLNDPKYRNYRAFTMGIVEDTSKGLSPPLTLFFMLDASANRQATKDVDRVFGLVGLMHCFAPEGSDGPWLEVDYDKTAQEVFIETARYLITNSSWLGLLAFMSFGRRTPELPTYIPDFAGTPVLRYYRDDFEQIVLPQLIALANTAPNRGIPSFEGKFLSVYGQLVGVIESVGETSIEMLQGDTVLPNTAQVIAGCDMQYAYAPQHRIEAAWRTILKGAPHVEHKPLGTSFLTWWFILLIKYARDHFNGPGAMRKMLNAYPAVQEVIATIYADPAQWNNLVDVMSKEMEKPSFGEDTGWKSLENDAKVFRDCIHPLNSHRIFRTNRGHLGTAKSTSICAGDTVWILARAPCALVLRKINDGWSENRYILLSQTYVHGFDFGGKVLEKLEGRWENIVIE</sequence>
<comment type="caution">
    <text evidence="2">The sequence shown here is derived from an EMBL/GenBank/DDBJ whole genome shotgun (WGS) entry which is preliminary data.</text>
</comment>
<feature type="domain" description="Heterokaryon incompatibility" evidence="1">
    <location>
        <begin position="3"/>
        <end position="188"/>
    </location>
</feature>
<dbReference type="Pfam" id="PF06985">
    <property type="entry name" value="HET"/>
    <property type="match status" value="1"/>
</dbReference>
<keyword evidence="3" id="KW-1185">Reference proteome</keyword>
<reference evidence="2 3" key="1">
    <citation type="submission" date="2015-05" db="EMBL/GenBank/DDBJ databases">
        <title>Distinctive expansion of gene families associated with plant cell wall degradation and secondary metabolism in the genomes of grapevine trunk pathogens.</title>
        <authorList>
            <person name="Lawrence D.P."/>
            <person name="Travadon R."/>
            <person name="Rolshausen P.E."/>
            <person name="Baumgartner K."/>
        </authorList>
    </citation>
    <scope>NUCLEOTIDE SEQUENCE [LARGE SCALE GENOMIC DNA]</scope>
    <source>
        <strain evidence="2">UCRPC4</strain>
    </source>
</reference>
<dbReference type="Proteomes" id="UP000053317">
    <property type="component" value="Unassembled WGS sequence"/>
</dbReference>
<evidence type="ECO:0000313" key="2">
    <source>
        <dbReference type="EMBL" id="KKY25110.1"/>
    </source>
</evidence>
<protein>
    <submittedName>
        <fullName evidence="2">Putative ankyrin and het domain protein</fullName>
    </submittedName>
</protein>
<dbReference type="PANTHER" id="PTHR24148:SF73">
    <property type="entry name" value="HET DOMAIN PROTEIN (AFU_ORTHOLOGUE AFUA_8G01020)"/>
    <property type="match status" value="1"/>
</dbReference>
<dbReference type="InterPro" id="IPR052895">
    <property type="entry name" value="HetReg/Transcr_Mod"/>
</dbReference>
<accession>A0A0G2H911</accession>
<gene>
    <name evidence="2" type="ORF">UCRPC4_g02050</name>
</gene>
<dbReference type="OrthoDB" id="2157530at2759"/>
<proteinExistence type="predicted"/>
<dbReference type="PANTHER" id="PTHR24148">
    <property type="entry name" value="ANKYRIN REPEAT DOMAIN-CONTAINING PROTEIN 39 HOMOLOG-RELATED"/>
    <property type="match status" value="1"/>
</dbReference>
<reference evidence="2 3" key="2">
    <citation type="submission" date="2015-05" db="EMBL/GenBank/DDBJ databases">
        <authorList>
            <person name="Morales-Cruz A."/>
            <person name="Amrine K.C."/>
            <person name="Cantu D."/>
        </authorList>
    </citation>
    <scope>NUCLEOTIDE SEQUENCE [LARGE SCALE GENOMIC DNA]</scope>
    <source>
        <strain evidence="2">UCRPC4</strain>
    </source>
</reference>